<evidence type="ECO:0000259" key="1">
    <source>
        <dbReference type="Pfam" id="PF00472"/>
    </source>
</evidence>
<feature type="domain" description="Prokaryotic-type class I peptide chain release factors" evidence="1">
    <location>
        <begin position="10"/>
        <end position="126"/>
    </location>
</feature>
<name>A0ABW5SF99_9FLAO</name>
<dbReference type="EC" id="3.1.1.29" evidence="2"/>
<dbReference type="SUPFAM" id="SSF110916">
    <property type="entry name" value="Peptidyl-tRNA hydrolase domain-like"/>
    <property type="match status" value="1"/>
</dbReference>
<keyword evidence="3" id="KW-1185">Reference proteome</keyword>
<sequence>MQEDKIIAETQFKATLSGGPGGQHANKTHSQIILYWDLSNSECFTAEEKQRLSQKLSSYLNKDGVLQMRCAESRSQFKNKQLVIRQFLQTLKKSLKVPRKRKKTLPTKAARLKRLQNKRLHSEKKRNRKPPL</sequence>
<protein>
    <submittedName>
        <fullName evidence="2">Aminoacyl-tRNA hydrolase</fullName>
        <ecNumber evidence="2">3.1.1.29</ecNumber>
    </submittedName>
</protein>
<proteinExistence type="predicted"/>
<dbReference type="InterPro" id="IPR000352">
    <property type="entry name" value="Pep_chain_release_fac_I"/>
</dbReference>
<evidence type="ECO:0000313" key="3">
    <source>
        <dbReference type="Proteomes" id="UP001597357"/>
    </source>
</evidence>
<dbReference type="PANTHER" id="PTHR47814:SF1">
    <property type="entry name" value="PEPTIDYL-TRNA HYDROLASE ARFB"/>
    <property type="match status" value="1"/>
</dbReference>
<gene>
    <name evidence="2" type="ORF">ACFSQ0_10310</name>
</gene>
<dbReference type="Proteomes" id="UP001597357">
    <property type="component" value="Unassembled WGS sequence"/>
</dbReference>
<accession>A0ABW5SF99</accession>
<dbReference type="EMBL" id="JBHULZ010000041">
    <property type="protein sequence ID" value="MFD2698386.1"/>
    <property type="molecule type" value="Genomic_DNA"/>
</dbReference>
<dbReference type="Gene3D" id="3.30.160.20">
    <property type="match status" value="1"/>
</dbReference>
<evidence type="ECO:0000313" key="2">
    <source>
        <dbReference type="EMBL" id="MFD2698386.1"/>
    </source>
</evidence>
<dbReference type="RefSeq" id="WP_379047859.1">
    <property type="nucleotide sequence ID" value="NZ_JBHULZ010000041.1"/>
</dbReference>
<dbReference type="GO" id="GO:0004045">
    <property type="term" value="F:peptidyl-tRNA hydrolase activity"/>
    <property type="evidence" value="ECO:0007669"/>
    <property type="project" value="UniProtKB-EC"/>
</dbReference>
<keyword evidence="2" id="KW-0378">Hydrolase</keyword>
<reference evidence="3" key="1">
    <citation type="journal article" date="2019" name="Int. J. Syst. Evol. Microbiol.">
        <title>The Global Catalogue of Microorganisms (GCM) 10K type strain sequencing project: providing services to taxonomists for standard genome sequencing and annotation.</title>
        <authorList>
            <consortium name="The Broad Institute Genomics Platform"/>
            <consortium name="The Broad Institute Genome Sequencing Center for Infectious Disease"/>
            <person name="Wu L."/>
            <person name="Ma J."/>
        </authorList>
    </citation>
    <scope>NUCLEOTIDE SEQUENCE [LARGE SCALE GENOMIC DNA]</scope>
    <source>
        <strain evidence="3">KCTC 42255</strain>
    </source>
</reference>
<comment type="caution">
    <text evidence="2">The sequence shown here is derived from an EMBL/GenBank/DDBJ whole genome shotgun (WGS) entry which is preliminary data.</text>
</comment>
<dbReference type="PANTHER" id="PTHR47814">
    <property type="entry name" value="PEPTIDYL-TRNA HYDROLASE ARFB"/>
    <property type="match status" value="1"/>
</dbReference>
<dbReference type="Pfam" id="PF00472">
    <property type="entry name" value="RF-1"/>
    <property type="match status" value="1"/>
</dbReference>
<organism evidence="2 3">
    <name type="scientific">Mesonia sediminis</name>
    <dbReference type="NCBI Taxonomy" id="1703946"/>
    <lineage>
        <taxon>Bacteria</taxon>
        <taxon>Pseudomonadati</taxon>
        <taxon>Bacteroidota</taxon>
        <taxon>Flavobacteriia</taxon>
        <taxon>Flavobacteriales</taxon>
        <taxon>Flavobacteriaceae</taxon>
        <taxon>Mesonia</taxon>
    </lineage>
</organism>